<evidence type="ECO:0000256" key="1">
    <source>
        <dbReference type="ARBA" id="ARBA00001947"/>
    </source>
</evidence>
<dbReference type="RefSeq" id="WP_192396287.1">
    <property type="nucleotide sequence ID" value="NZ_CAJHIU010000003.1"/>
</dbReference>
<protein>
    <submittedName>
        <fullName evidence="8">Alcohol dehydrogenase catalytic domain-containing protein</fullName>
    </submittedName>
</protein>
<dbReference type="Pfam" id="PF08240">
    <property type="entry name" value="ADH_N"/>
    <property type="match status" value="1"/>
</dbReference>
<evidence type="ECO:0000313" key="9">
    <source>
        <dbReference type="Proteomes" id="UP000641152"/>
    </source>
</evidence>
<proteinExistence type="inferred from homology"/>
<dbReference type="CDD" id="cd08242">
    <property type="entry name" value="MDR_like"/>
    <property type="match status" value="1"/>
</dbReference>
<dbReference type="InterPro" id="IPR011032">
    <property type="entry name" value="GroES-like_sf"/>
</dbReference>
<comment type="similarity">
    <text evidence="2">Belongs to the zinc-containing alcohol dehydrogenase family.</text>
</comment>
<evidence type="ECO:0000259" key="6">
    <source>
        <dbReference type="Pfam" id="PF00107"/>
    </source>
</evidence>
<dbReference type="SUPFAM" id="SSF50129">
    <property type="entry name" value="GroES-like"/>
    <property type="match status" value="1"/>
</dbReference>
<dbReference type="SUPFAM" id="SSF51735">
    <property type="entry name" value="NAD(P)-binding Rossmann-fold domains"/>
    <property type="match status" value="1"/>
</dbReference>
<feature type="domain" description="Alcohol dehydrogenase-like C-terminal" evidence="6">
    <location>
        <begin position="217"/>
        <end position="294"/>
    </location>
</feature>
<evidence type="ECO:0000313" key="8">
    <source>
        <dbReference type="EMBL" id="MBD9363633.1"/>
    </source>
</evidence>
<keyword evidence="3" id="KW-0479">Metal-binding</keyword>
<dbReference type="EMBL" id="JACXST010000003">
    <property type="protein sequence ID" value="MBD9363633.1"/>
    <property type="molecule type" value="Genomic_DNA"/>
</dbReference>
<keyword evidence="5" id="KW-0560">Oxidoreductase</keyword>
<organism evidence="8 9">
    <name type="scientific">Methylomonas fluvii</name>
    <dbReference type="NCBI Taxonomy" id="1854564"/>
    <lineage>
        <taxon>Bacteria</taxon>
        <taxon>Pseudomonadati</taxon>
        <taxon>Pseudomonadota</taxon>
        <taxon>Gammaproteobacteria</taxon>
        <taxon>Methylococcales</taxon>
        <taxon>Methylococcaceae</taxon>
        <taxon>Methylomonas</taxon>
    </lineage>
</organism>
<dbReference type="Pfam" id="PF00107">
    <property type="entry name" value="ADH_zinc_N"/>
    <property type="match status" value="1"/>
</dbReference>
<dbReference type="Gene3D" id="3.90.180.10">
    <property type="entry name" value="Medium-chain alcohol dehydrogenases, catalytic domain"/>
    <property type="match status" value="1"/>
</dbReference>
<dbReference type="PANTHER" id="PTHR43350">
    <property type="entry name" value="NAD-DEPENDENT ALCOHOL DEHYDROGENASE"/>
    <property type="match status" value="1"/>
</dbReference>
<name>A0ABR9DKJ8_9GAMM</name>
<keyword evidence="4" id="KW-0862">Zinc</keyword>
<evidence type="ECO:0000256" key="4">
    <source>
        <dbReference type="ARBA" id="ARBA00022833"/>
    </source>
</evidence>
<dbReference type="InterPro" id="IPR013149">
    <property type="entry name" value="ADH-like_C"/>
</dbReference>
<evidence type="ECO:0000256" key="2">
    <source>
        <dbReference type="ARBA" id="ARBA00008072"/>
    </source>
</evidence>
<comment type="caution">
    <text evidence="8">The sequence shown here is derived from an EMBL/GenBank/DDBJ whole genome shotgun (WGS) entry which is preliminary data.</text>
</comment>
<comment type="cofactor">
    <cofactor evidence="1">
        <name>Zn(2+)</name>
        <dbReference type="ChEBI" id="CHEBI:29105"/>
    </cofactor>
</comment>
<evidence type="ECO:0000256" key="3">
    <source>
        <dbReference type="ARBA" id="ARBA00022723"/>
    </source>
</evidence>
<evidence type="ECO:0000259" key="7">
    <source>
        <dbReference type="Pfam" id="PF08240"/>
    </source>
</evidence>
<reference evidence="8 9" key="1">
    <citation type="submission" date="2020-09" db="EMBL/GenBank/DDBJ databases">
        <title>Methylomonas albis sp. nov. and Methylomonas fluvii sp. nov.: Two cold-adapted methanotrophs from the River Elbe and an amended description of Methylovulum psychrotolerans strain Eb1.</title>
        <authorList>
            <person name="Bussmann I.K."/>
            <person name="Klings K.-W."/>
            <person name="Warnstedt J."/>
            <person name="Hoppert M."/>
            <person name="Saborowski A."/>
            <person name="Horn F."/>
            <person name="Liebner S."/>
        </authorList>
    </citation>
    <scope>NUCLEOTIDE SEQUENCE [LARGE SCALE GENOMIC DNA]</scope>
    <source>
        <strain evidence="8 9">EbB</strain>
    </source>
</reference>
<dbReference type="Proteomes" id="UP000641152">
    <property type="component" value="Unassembled WGS sequence"/>
</dbReference>
<feature type="domain" description="Alcohol dehydrogenase-like N-terminal" evidence="7">
    <location>
        <begin position="38"/>
        <end position="145"/>
    </location>
</feature>
<dbReference type="InterPro" id="IPR013154">
    <property type="entry name" value="ADH-like_N"/>
</dbReference>
<evidence type="ECO:0000256" key="5">
    <source>
        <dbReference type="ARBA" id="ARBA00023002"/>
    </source>
</evidence>
<keyword evidence="9" id="KW-1185">Reference proteome</keyword>
<dbReference type="InterPro" id="IPR036291">
    <property type="entry name" value="NAD(P)-bd_dom_sf"/>
</dbReference>
<dbReference type="PANTHER" id="PTHR43350:SF2">
    <property type="entry name" value="GROES-LIKE ZINC-BINDING ALCOHOL DEHYDROGENASE FAMILY PROTEIN"/>
    <property type="match status" value="1"/>
</dbReference>
<gene>
    <name evidence="8" type="ORF">EBB_24725</name>
</gene>
<sequence>MSGKKLTLHSTLMIPMQALRLDTSLSYRNDMPIPELAAGEALIELRLAGICATDLELVKGYAGFSGILGHEFVGKVIAVADDKHRDWLNRRVVGSINIGCSVCEVCRSDGPEHCQHRKVLGIRGKDGVFADYFSLPVVNLYPLPDSVSDQAAVFTEPLAAALRVVKQIAALPLTDIAVVGPGRLGLLIAKVLSLAGYQATALGRSTSSLALPKQWQLATGMTTETPDNSFDCVVDASGQATGFAQALRLVKPRGTLVLKSTFAAGAALDLSKVVVYEINIIGSRCGPFTEALTLLAEGKLPVATMIDGQYPLSDGLAAFNHAAQAGVRKILLQPALHSDY</sequence>
<dbReference type="Gene3D" id="3.40.50.720">
    <property type="entry name" value="NAD(P)-binding Rossmann-like Domain"/>
    <property type="match status" value="1"/>
</dbReference>
<accession>A0ABR9DKJ8</accession>